<feature type="transmembrane region" description="Helical" evidence="7">
    <location>
        <begin position="143"/>
        <end position="164"/>
    </location>
</feature>
<dbReference type="PANTHER" id="PTHR42718:SF46">
    <property type="entry name" value="BLR6921 PROTEIN"/>
    <property type="match status" value="1"/>
</dbReference>
<keyword evidence="3" id="KW-1003">Cell membrane</keyword>
<keyword evidence="5 7" id="KW-1133">Transmembrane helix</keyword>
<evidence type="ECO:0000256" key="7">
    <source>
        <dbReference type="SAM" id="Phobius"/>
    </source>
</evidence>
<evidence type="ECO:0000256" key="3">
    <source>
        <dbReference type="ARBA" id="ARBA00022475"/>
    </source>
</evidence>
<evidence type="ECO:0000256" key="4">
    <source>
        <dbReference type="ARBA" id="ARBA00022692"/>
    </source>
</evidence>
<gene>
    <name evidence="9" type="ORF">M6D93_01255</name>
</gene>
<dbReference type="Pfam" id="PF07690">
    <property type="entry name" value="MFS_1"/>
    <property type="match status" value="1"/>
</dbReference>
<feature type="transmembrane region" description="Helical" evidence="7">
    <location>
        <begin position="270"/>
        <end position="292"/>
    </location>
</feature>
<comment type="subcellular location">
    <subcellularLocation>
        <location evidence="1">Cell membrane</location>
        <topology evidence="1">Multi-pass membrane protein</topology>
    </subcellularLocation>
</comment>
<dbReference type="PANTHER" id="PTHR42718">
    <property type="entry name" value="MAJOR FACILITATOR SUPERFAMILY MULTIDRUG TRANSPORTER MFSC"/>
    <property type="match status" value="1"/>
</dbReference>
<dbReference type="CDD" id="cd17321">
    <property type="entry name" value="MFS_MMR_MDR_like"/>
    <property type="match status" value="1"/>
</dbReference>
<dbReference type="EMBL" id="CP097332">
    <property type="protein sequence ID" value="UQX88643.1"/>
    <property type="molecule type" value="Genomic_DNA"/>
</dbReference>
<feature type="transmembrane region" description="Helical" evidence="7">
    <location>
        <begin position="336"/>
        <end position="359"/>
    </location>
</feature>
<dbReference type="SUPFAM" id="SSF103473">
    <property type="entry name" value="MFS general substrate transporter"/>
    <property type="match status" value="1"/>
</dbReference>
<name>A0ABY4QYP2_9ACTN</name>
<evidence type="ECO:0000313" key="9">
    <source>
        <dbReference type="EMBL" id="UQX88643.1"/>
    </source>
</evidence>
<protein>
    <submittedName>
        <fullName evidence="9">MFS transporter</fullName>
    </submittedName>
</protein>
<dbReference type="PROSITE" id="PS50850">
    <property type="entry name" value="MFS"/>
    <property type="match status" value="1"/>
</dbReference>
<dbReference type="Gene3D" id="1.20.1720.10">
    <property type="entry name" value="Multidrug resistance protein D"/>
    <property type="match status" value="1"/>
</dbReference>
<organism evidence="9 10">
    <name type="scientific">Jatrophihabitans telluris</name>
    <dbReference type="NCBI Taxonomy" id="2038343"/>
    <lineage>
        <taxon>Bacteria</taxon>
        <taxon>Bacillati</taxon>
        <taxon>Actinomycetota</taxon>
        <taxon>Actinomycetes</taxon>
        <taxon>Jatrophihabitantales</taxon>
        <taxon>Jatrophihabitantaceae</taxon>
        <taxon>Jatrophihabitans</taxon>
    </lineage>
</organism>
<dbReference type="Gene3D" id="1.20.1250.20">
    <property type="entry name" value="MFS general substrate transporter like domains"/>
    <property type="match status" value="1"/>
</dbReference>
<feature type="transmembrane region" description="Helical" evidence="7">
    <location>
        <begin position="115"/>
        <end position="137"/>
    </location>
</feature>
<feature type="transmembrane region" description="Helical" evidence="7">
    <location>
        <begin position="84"/>
        <end position="103"/>
    </location>
</feature>
<feature type="transmembrane region" description="Helical" evidence="7">
    <location>
        <begin position="25"/>
        <end position="43"/>
    </location>
</feature>
<keyword evidence="6 7" id="KW-0472">Membrane</keyword>
<proteinExistence type="predicted"/>
<feature type="transmembrane region" description="Helical" evidence="7">
    <location>
        <begin position="55"/>
        <end position="72"/>
    </location>
</feature>
<dbReference type="InterPro" id="IPR036259">
    <property type="entry name" value="MFS_trans_sf"/>
</dbReference>
<feature type="transmembrane region" description="Helical" evidence="7">
    <location>
        <begin position="206"/>
        <end position="223"/>
    </location>
</feature>
<feature type="domain" description="Major facilitator superfamily (MFS) profile" evidence="8">
    <location>
        <begin position="1"/>
        <end position="445"/>
    </location>
</feature>
<dbReference type="InterPro" id="IPR004638">
    <property type="entry name" value="EmrB-like"/>
</dbReference>
<evidence type="ECO:0000256" key="5">
    <source>
        <dbReference type="ARBA" id="ARBA00022989"/>
    </source>
</evidence>
<evidence type="ECO:0000256" key="6">
    <source>
        <dbReference type="ARBA" id="ARBA00023136"/>
    </source>
</evidence>
<dbReference type="InterPro" id="IPR020846">
    <property type="entry name" value="MFS_dom"/>
</dbReference>
<reference evidence="9" key="1">
    <citation type="journal article" date="2018" name="Int. J. Syst. Evol. Microbiol.">
        <title>Jatrophihabitans telluris sp. nov., isolated from sediment soil of lava forest wetlands and the emended description of the genus Jatrophihabitans.</title>
        <authorList>
            <person name="Lee K.C."/>
            <person name="Suh M.K."/>
            <person name="Eom M.K."/>
            <person name="Kim K.K."/>
            <person name="Kim J.S."/>
            <person name="Kim D.S."/>
            <person name="Ko S.H."/>
            <person name="Shin Y.K."/>
            <person name="Lee J.S."/>
        </authorList>
    </citation>
    <scope>NUCLEOTIDE SEQUENCE</scope>
    <source>
        <strain evidence="9">N237</strain>
    </source>
</reference>
<sequence>MLDATIVNIALPDIQSALSFSPTNLSWVLNAYTLAFGGLLLLGARAGDLYGRKRVFLAGIALFTVASLAGGLTDSAALLLAARFVQGIGAAFASPSALALLMITFSEGRERTRALGLYTAVSIGGSAVGLITGGILIEWVSWRWVFFVNVPIGLALLALARISLTETARNTGKVDVPGAVTSTFGMGAIVYGIVRAASDGWADQLTIGSLAFGVVLLGLFALVETRASMPITPLRMFTNRTRNLSYLARLTLVASMFGMFFFLTQFLQDVLHYSALMTGLAFLPLTIALFAASQLSTRELAARIDPRVLMAAGITLSGLGMLWLTQLSATSGYAMILGPLVMVGLGNGTAFVPLTSAALAGVEPKDAGAASGLVNVMQQVGGSLGLAALVTVFGSASKSALHAVPAGDDPRVYSFVQGAQSAFAVAAGLLAVTVVLVLLMRSTHRPHRGTELPSERSPIADEIESLEYAELDAV</sequence>
<reference evidence="9" key="2">
    <citation type="submission" date="2022-05" db="EMBL/GenBank/DDBJ databases">
        <authorList>
            <person name="Kim J.-S."/>
            <person name="Lee K."/>
            <person name="Suh M."/>
            <person name="Eom M."/>
            <person name="Kim J.-S."/>
            <person name="Kim D.-S."/>
            <person name="Ko S.-H."/>
            <person name="Shin Y."/>
            <person name="Lee J.-S."/>
        </authorList>
    </citation>
    <scope>NUCLEOTIDE SEQUENCE</scope>
    <source>
        <strain evidence="9">N237</strain>
    </source>
</reference>
<keyword evidence="4 7" id="KW-0812">Transmembrane</keyword>
<keyword evidence="10" id="KW-1185">Reference proteome</keyword>
<evidence type="ECO:0000259" key="8">
    <source>
        <dbReference type="PROSITE" id="PS50850"/>
    </source>
</evidence>
<feature type="transmembrane region" description="Helical" evidence="7">
    <location>
        <begin position="176"/>
        <end position="194"/>
    </location>
</feature>
<feature type="transmembrane region" description="Helical" evidence="7">
    <location>
        <begin position="380"/>
        <end position="401"/>
    </location>
</feature>
<evidence type="ECO:0000256" key="1">
    <source>
        <dbReference type="ARBA" id="ARBA00004651"/>
    </source>
</evidence>
<evidence type="ECO:0000313" key="10">
    <source>
        <dbReference type="Proteomes" id="UP001056336"/>
    </source>
</evidence>
<keyword evidence="2" id="KW-0813">Transport</keyword>
<dbReference type="InterPro" id="IPR011701">
    <property type="entry name" value="MFS"/>
</dbReference>
<dbReference type="Proteomes" id="UP001056336">
    <property type="component" value="Chromosome"/>
</dbReference>
<evidence type="ECO:0000256" key="2">
    <source>
        <dbReference type="ARBA" id="ARBA00022448"/>
    </source>
</evidence>
<accession>A0ABY4QYP2</accession>
<dbReference type="NCBIfam" id="TIGR00711">
    <property type="entry name" value="efflux_EmrB"/>
    <property type="match status" value="1"/>
</dbReference>
<feature type="transmembrane region" description="Helical" evidence="7">
    <location>
        <begin position="304"/>
        <end position="324"/>
    </location>
</feature>
<feature type="transmembrane region" description="Helical" evidence="7">
    <location>
        <begin position="244"/>
        <end position="264"/>
    </location>
</feature>
<feature type="transmembrane region" description="Helical" evidence="7">
    <location>
        <begin position="421"/>
        <end position="440"/>
    </location>
</feature>